<dbReference type="PANTHER" id="PTHR48111:SF22">
    <property type="entry name" value="REGULATOR OF RPOS"/>
    <property type="match status" value="1"/>
</dbReference>
<dbReference type="SMART" id="SM00862">
    <property type="entry name" value="Trans_reg_C"/>
    <property type="match status" value="1"/>
</dbReference>
<evidence type="ECO:0000256" key="1">
    <source>
        <dbReference type="ARBA" id="ARBA00018672"/>
    </source>
</evidence>
<dbReference type="GO" id="GO:0000976">
    <property type="term" value="F:transcription cis-regulatory region binding"/>
    <property type="evidence" value="ECO:0007669"/>
    <property type="project" value="TreeGrafter"/>
</dbReference>
<evidence type="ECO:0000256" key="2">
    <source>
        <dbReference type="ARBA" id="ARBA00022553"/>
    </source>
</evidence>
<dbReference type="Gene3D" id="1.10.10.10">
    <property type="entry name" value="Winged helix-like DNA-binding domain superfamily/Winged helix DNA-binding domain"/>
    <property type="match status" value="1"/>
</dbReference>
<keyword evidence="2 8" id="KW-0597">Phosphoprotein</keyword>
<proteinExistence type="predicted"/>
<dbReference type="InterPro" id="IPR011006">
    <property type="entry name" value="CheY-like_superfamily"/>
</dbReference>
<dbReference type="AlphaFoldDB" id="A0A7G9FPI1"/>
<sequence length="217" mass="24987">MIKILVVEDERAISDLIRMNLEDAGYACTCVYDGMAAADQIETQTFDLVLLDIMLPKVNGYELLEYIKPTGTPVIFLTAKAGLDDRVKGLNLGAEDYIVKPFEIVELIARVQVVLRRFHKDVTKLVYGDLVINTDNRTVLRDGVPVELTPKEFMLLEIFVRNKNITLFRDKIYELVWENDSYGDTRTLDLHVQRLRKKLGLTDKLRTIYKVGYRLED</sequence>
<evidence type="ECO:0000313" key="13">
    <source>
        <dbReference type="Proteomes" id="UP000515819"/>
    </source>
</evidence>
<feature type="DNA-binding region" description="OmpR/PhoB-type" evidence="9">
    <location>
        <begin position="122"/>
        <end position="217"/>
    </location>
</feature>
<evidence type="ECO:0000256" key="8">
    <source>
        <dbReference type="PROSITE-ProRule" id="PRU00169"/>
    </source>
</evidence>
<dbReference type="GO" id="GO:0005829">
    <property type="term" value="C:cytosol"/>
    <property type="evidence" value="ECO:0007669"/>
    <property type="project" value="TreeGrafter"/>
</dbReference>
<dbReference type="SMART" id="SM00448">
    <property type="entry name" value="REC"/>
    <property type="match status" value="1"/>
</dbReference>
<evidence type="ECO:0000256" key="4">
    <source>
        <dbReference type="ARBA" id="ARBA00023015"/>
    </source>
</evidence>
<dbReference type="GO" id="GO:0006355">
    <property type="term" value="P:regulation of DNA-templated transcription"/>
    <property type="evidence" value="ECO:0007669"/>
    <property type="project" value="InterPro"/>
</dbReference>
<evidence type="ECO:0000313" key="12">
    <source>
        <dbReference type="EMBL" id="QNM00463.1"/>
    </source>
</evidence>
<dbReference type="InterPro" id="IPR001789">
    <property type="entry name" value="Sig_transdc_resp-reg_receiver"/>
</dbReference>
<dbReference type="PANTHER" id="PTHR48111">
    <property type="entry name" value="REGULATOR OF RPOS"/>
    <property type="match status" value="1"/>
</dbReference>
<organism evidence="12 13">
    <name type="scientific">Wujia chipingensis</name>
    <dbReference type="NCBI Taxonomy" id="2763670"/>
    <lineage>
        <taxon>Bacteria</taxon>
        <taxon>Bacillati</taxon>
        <taxon>Bacillota</taxon>
        <taxon>Clostridia</taxon>
        <taxon>Lachnospirales</taxon>
        <taxon>Lachnospiraceae</taxon>
        <taxon>Wujia</taxon>
    </lineage>
</organism>
<dbReference type="SUPFAM" id="SSF52172">
    <property type="entry name" value="CheY-like"/>
    <property type="match status" value="1"/>
</dbReference>
<dbReference type="Gene3D" id="6.10.250.690">
    <property type="match status" value="1"/>
</dbReference>
<dbReference type="Pfam" id="PF00072">
    <property type="entry name" value="Response_reg"/>
    <property type="match status" value="1"/>
</dbReference>
<dbReference type="InterPro" id="IPR001867">
    <property type="entry name" value="OmpR/PhoB-type_DNA-bd"/>
</dbReference>
<feature type="domain" description="OmpR/PhoB-type" evidence="11">
    <location>
        <begin position="122"/>
        <end position="217"/>
    </location>
</feature>
<evidence type="ECO:0000259" key="10">
    <source>
        <dbReference type="PROSITE" id="PS50110"/>
    </source>
</evidence>
<keyword evidence="13" id="KW-1185">Reference proteome</keyword>
<accession>A0A7G9FPI1</accession>
<dbReference type="EMBL" id="CP060632">
    <property type="protein sequence ID" value="QNM00463.1"/>
    <property type="molecule type" value="Genomic_DNA"/>
</dbReference>
<dbReference type="Gene3D" id="3.40.50.2300">
    <property type="match status" value="1"/>
</dbReference>
<evidence type="ECO:0000256" key="7">
    <source>
        <dbReference type="ARBA" id="ARBA00024867"/>
    </source>
</evidence>
<dbReference type="Proteomes" id="UP000515819">
    <property type="component" value="Chromosome"/>
</dbReference>
<dbReference type="PROSITE" id="PS51755">
    <property type="entry name" value="OMPR_PHOB"/>
    <property type="match status" value="1"/>
</dbReference>
<keyword evidence="6" id="KW-0804">Transcription</keyword>
<dbReference type="RefSeq" id="WP_118671348.1">
    <property type="nucleotide sequence ID" value="NZ_CP060632.1"/>
</dbReference>
<dbReference type="FunFam" id="3.40.50.2300:FF:000001">
    <property type="entry name" value="DNA-binding response regulator PhoB"/>
    <property type="match status" value="1"/>
</dbReference>
<dbReference type="InterPro" id="IPR036388">
    <property type="entry name" value="WH-like_DNA-bd_sf"/>
</dbReference>
<protein>
    <recommendedName>
        <fullName evidence="1">Stage 0 sporulation protein A homolog</fullName>
    </recommendedName>
</protein>
<comment type="function">
    <text evidence="7">May play the central regulatory role in sporulation. It may be an element of the effector pathway responsible for the activation of sporulation genes in response to nutritional stress. Spo0A may act in concert with spo0H (a sigma factor) to control the expression of some genes that are critical to the sporulation process.</text>
</comment>
<feature type="domain" description="Response regulatory" evidence="10">
    <location>
        <begin position="3"/>
        <end position="115"/>
    </location>
</feature>
<gene>
    <name evidence="12" type="ORF">H9Q76_04045</name>
</gene>
<dbReference type="PROSITE" id="PS50110">
    <property type="entry name" value="RESPONSE_REGULATORY"/>
    <property type="match status" value="1"/>
</dbReference>
<evidence type="ECO:0000259" key="11">
    <source>
        <dbReference type="PROSITE" id="PS51755"/>
    </source>
</evidence>
<dbReference type="GO" id="GO:0032993">
    <property type="term" value="C:protein-DNA complex"/>
    <property type="evidence" value="ECO:0007669"/>
    <property type="project" value="TreeGrafter"/>
</dbReference>
<feature type="modified residue" description="4-aspartylphosphate" evidence="8">
    <location>
        <position position="52"/>
    </location>
</feature>
<evidence type="ECO:0000256" key="9">
    <source>
        <dbReference type="PROSITE-ProRule" id="PRU01091"/>
    </source>
</evidence>
<dbReference type="KEGG" id="wcp:H9Q76_04045"/>
<evidence type="ECO:0000256" key="3">
    <source>
        <dbReference type="ARBA" id="ARBA00023012"/>
    </source>
</evidence>
<dbReference type="InterPro" id="IPR039420">
    <property type="entry name" value="WalR-like"/>
</dbReference>
<evidence type="ECO:0000256" key="5">
    <source>
        <dbReference type="ARBA" id="ARBA00023125"/>
    </source>
</evidence>
<evidence type="ECO:0000256" key="6">
    <source>
        <dbReference type="ARBA" id="ARBA00023163"/>
    </source>
</evidence>
<dbReference type="Pfam" id="PF00486">
    <property type="entry name" value="Trans_reg_C"/>
    <property type="match status" value="1"/>
</dbReference>
<dbReference type="CDD" id="cd00383">
    <property type="entry name" value="trans_reg_C"/>
    <property type="match status" value="1"/>
</dbReference>
<reference evidence="12 13" key="1">
    <citation type="submission" date="2020-08" db="EMBL/GenBank/DDBJ databases">
        <authorList>
            <person name="Liu C."/>
            <person name="Sun Q."/>
        </authorList>
    </citation>
    <scope>NUCLEOTIDE SEQUENCE [LARGE SCALE GENOMIC DNA]</scope>
    <source>
        <strain evidence="12 13">NSJ-4</strain>
    </source>
</reference>
<name>A0A7G9FPI1_9FIRM</name>
<keyword evidence="5 9" id="KW-0238">DNA-binding</keyword>
<dbReference type="GO" id="GO:0000156">
    <property type="term" value="F:phosphorelay response regulator activity"/>
    <property type="evidence" value="ECO:0007669"/>
    <property type="project" value="TreeGrafter"/>
</dbReference>
<keyword evidence="3" id="KW-0902">Two-component regulatory system</keyword>
<keyword evidence="4" id="KW-0805">Transcription regulation</keyword>